<feature type="chain" id="PRO_5003473211" description="RxLR effector protein" evidence="1">
    <location>
        <begin position="25"/>
        <end position="122"/>
    </location>
</feature>
<proteinExistence type="predicted"/>
<dbReference type="KEGG" id="psoj:PHYSODRAFT_305739"/>
<protein>
    <recommendedName>
        <fullName evidence="4">RxLR effector protein</fullName>
    </recommendedName>
</protein>
<dbReference type="InParanoid" id="G5A6C7"/>
<feature type="signal peptide" evidence="1">
    <location>
        <begin position="1"/>
        <end position="24"/>
    </location>
</feature>
<dbReference type="Proteomes" id="UP000002640">
    <property type="component" value="Unassembled WGS sequence"/>
</dbReference>
<evidence type="ECO:0000313" key="3">
    <source>
        <dbReference type="Proteomes" id="UP000002640"/>
    </source>
</evidence>
<keyword evidence="1" id="KW-0732">Signal</keyword>
<dbReference type="PROSITE" id="PS51257">
    <property type="entry name" value="PROKAR_LIPOPROTEIN"/>
    <property type="match status" value="1"/>
</dbReference>
<sequence>MRWSYDLLVAVSTILFASCNAAAAYEQTKTASHVRSGETIENSDEARSPNFFKLFSTYKRMYVTKRFEAMRVYPKYMEKKFLQWQKAIDSGELSPDTIEMFTKDYGCVHAFQVFQNMHNGFK</sequence>
<organism evidence="2 3">
    <name type="scientific">Phytophthora sojae (strain P6497)</name>
    <name type="common">Soybean stem and root rot agent</name>
    <name type="synonym">Phytophthora megasperma f. sp. glycines</name>
    <dbReference type="NCBI Taxonomy" id="1094619"/>
    <lineage>
        <taxon>Eukaryota</taxon>
        <taxon>Sar</taxon>
        <taxon>Stramenopiles</taxon>
        <taxon>Oomycota</taxon>
        <taxon>Peronosporomycetes</taxon>
        <taxon>Peronosporales</taxon>
        <taxon>Peronosporaceae</taxon>
        <taxon>Phytophthora</taxon>
    </lineage>
</organism>
<gene>
    <name evidence="2" type="ORF">PHYSODRAFT_305739</name>
</gene>
<evidence type="ECO:0000313" key="2">
    <source>
        <dbReference type="EMBL" id="EGZ08882.1"/>
    </source>
</evidence>
<name>G5A6C7_PHYSP</name>
<keyword evidence="3" id="KW-1185">Reference proteome</keyword>
<accession>G5A6C7</accession>
<reference evidence="2 3" key="1">
    <citation type="journal article" date="2006" name="Science">
        <title>Phytophthora genome sequences uncover evolutionary origins and mechanisms of pathogenesis.</title>
        <authorList>
            <person name="Tyler B.M."/>
            <person name="Tripathy S."/>
            <person name="Zhang X."/>
            <person name="Dehal P."/>
            <person name="Jiang R.H."/>
            <person name="Aerts A."/>
            <person name="Arredondo F.D."/>
            <person name="Baxter L."/>
            <person name="Bensasson D."/>
            <person name="Beynon J.L."/>
            <person name="Chapman J."/>
            <person name="Damasceno C.M."/>
            <person name="Dorrance A.E."/>
            <person name="Dou D."/>
            <person name="Dickerman A.W."/>
            <person name="Dubchak I.L."/>
            <person name="Garbelotto M."/>
            <person name="Gijzen M."/>
            <person name="Gordon S.G."/>
            <person name="Govers F."/>
            <person name="Grunwald N.J."/>
            <person name="Huang W."/>
            <person name="Ivors K.L."/>
            <person name="Jones R.W."/>
            <person name="Kamoun S."/>
            <person name="Krampis K."/>
            <person name="Lamour K.H."/>
            <person name="Lee M.K."/>
            <person name="McDonald W.H."/>
            <person name="Medina M."/>
            <person name="Meijer H.J."/>
            <person name="Nordberg E.K."/>
            <person name="Maclean D.J."/>
            <person name="Ospina-Giraldo M.D."/>
            <person name="Morris P.F."/>
            <person name="Phuntumart V."/>
            <person name="Putnam N.H."/>
            <person name="Rash S."/>
            <person name="Rose J.K."/>
            <person name="Sakihama Y."/>
            <person name="Salamov A.A."/>
            <person name="Savidor A."/>
            <person name="Scheuring C.F."/>
            <person name="Smith B.M."/>
            <person name="Sobral B.W."/>
            <person name="Terry A."/>
            <person name="Torto-Alalibo T.A."/>
            <person name="Win J."/>
            <person name="Xu Z."/>
            <person name="Zhang H."/>
            <person name="Grigoriev I.V."/>
            <person name="Rokhsar D.S."/>
            <person name="Boore J.L."/>
        </authorList>
    </citation>
    <scope>NUCLEOTIDE SEQUENCE [LARGE SCALE GENOMIC DNA]</scope>
    <source>
        <strain evidence="2 3">P6497</strain>
    </source>
</reference>
<evidence type="ECO:0008006" key="4">
    <source>
        <dbReference type="Google" id="ProtNLM"/>
    </source>
</evidence>
<dbReference type="GeneID" id="20642596"/>
<dbReference type="AlphaFoldDB" id="G5A6C7"/>
<evidence type="ECO:0000256" key="1">
    <source>
        <dbReference type="SAM" id="SignalP"/>
    </source>
</evidence>
<dbReference type="EMBL" id="JH159160">
    <property type="protein sequence ID" value="EGZ08882.1"/>
    <property type="molecule type" value="Genomic_DNA"/>
</dbReference>
<dbReference type="RefSeq" id="XP_009535515.1">
    <property type="nucleotide sequence ID" value="XM_009537220.1"/>
</dbReference>